<keyword evidence="3" id="KW-1185">Reference proteome</keyword>
<feature type="compositionally biased region" description="Polar residues" evidence="1">
    <location>
        <begin position="158"/>
        <end position="210"/>
    </location>
</feature>
<name>A0A371CTE2_9APHY</name>
<evidence type="ECO:0000256" key="1">
    <source>
        <dbReference type="SAM" id="MobiDB-lite"/>
    </source>
</evidence>
<gene>
    <name evidence="2" type="ORF">OH76DRAFT_1421841</name>
</gene>
<dbReference type="AlphaFoldDB" id="A0A371CTE2"/>
<sequence>MARQEGQGSAGQGGGALKRRHGAGKNSPLDGRASCERSPSPDQATSPGPVMKKVRFDVGPPSSPASVEMCFDIDDILPPSTPGNDLIPALVDHHASPPPSEVASGPYTSAQDPIPEDPVSEKLWTAVLNNYSPPRPERTASVPTTPMAEKLWATVLNTFSPPTPESSASGARPQASSPMIVSDYPDSSPTPAARANATSSRSHMPQSAPTAGQPFPTVTGEAWASFLEASPCAFSLSDLEIPPLVDAFREPAAATTTTTTAAAAATATATEAAAATAMATMVTIEDAGGRAVLPIMQLSPPHWGAYNEMLAIRASQLFHVAPDLVLR</sequence>
<feature type="region of interest" description="Disordered" evidence="1">
    <location>
        <begin position="83"/>
        <end position="120"/>
    </location>
</feature>
<proteinExistence type="predicted"/>
<reference evidence="2 3" key="1">
    <citation type="journal article" date="2018" name="Biotechnol. Biofuels">
        <title>Integrative visual omics of the white-rot fungus Polyporus brumalis exposes the biotechnological potential of its oxidative enzymes for delignifying raw plant biomass.</title>
        <authorList>
            <person name="Miyauchi S."/>
            <person name="Rancon A."/>
            <person name="Drula E."/>
            <person name="Hage H."/>
            <person name="Chaduli D."/>
            <person name="Favel A."/>
            <person name="Grisel S."/>
            <person name="Henrissat B."/>
            <person name="Herpoel-Gimbert I."/>
            <person name="Ruiz-Duenas F.J."/>
            <person name="Chevret D."/>
            <person name="Hainaut M."/>
            <person name="Lin J."/>
            <person name="Wang M."/>
            <person name="Pangilinan J."/>
            <person name="Lipzen A."/>
            <person name="Lesage-Meessen L."/>
            <person name="Navarro D."/>
            <person name="Riley R."/>
            <person name="Grigoriev I.V."/>
            <person name="Zhou S."/>
            <person name="Raouche S."/>
            <person name="Rosso M.N."/>
        </authorList>
    </citation>
    <scope>NUCLEOTIDE SEQUENCE [LARGE SCALE GENOMIC DNA]</scope>
    <source>
        <strain evidence="2 3">BRFM 1820</strain>
    </source>
</reference>
<feature type="region of interest" description="Disordered" evidence="1">
    <location>
        <begin position="158"/>
        <end position="216"/>
    </location>
</feature>
<protein>
    <submittedName>
        <fullName evidence="2">Uncharacterized protein</fullName>
    </submittedName>
</protein>
<feature type="region of interest" description="Disordered" evidence="1">
    <location>
        <begin position="1"/>
        <end position="66"/>
    </location>
</feature>
<organism evidence="2 3">
    <name type="scientific">Lentinus brumalis</name>
    <dbReference type="NCBI Taxonomy" id="2498619"/>
    <lineage>
        <taxon>Eukaryota</taxon>
        <taxon>Fungi</taxon>
        <taxon>Dikarya</taxon>
        <taxon>Basidiomycota</taxon>
        <taxon>Agaricomycotina</taxon>
        <taxon>Agaricomycetes</taxon>
        <taxon>Polyporales</taxon>
        <taxon>Polyporaceae</taxon>
        <taxon>Lentinus</taxon>
    </lineage>
</organism>
<evidence type="ECO:0000313" key="3">
    <source>
        <dbReference type="Proteomes" id="UP000256964"/>
    </source>
</evidence>
<dbReference type="EMBL" id="KZ857462">
    <property type="protein sequence ID" value="RDX43574.1"/>
    <property type="molecule type" value="Genomic_DNA"/>
</dbReference>
<evidence type="ECO:0000313" key="2">
    <source>
        <dbReference type="EMBL" id="RDX43574.1"/>
    </source>
</evidence>
<dbReference type="Proteomes" id="UP000256964">
    <property type="component" value="Unassembled WGS sequence"/>
</dbReference>
<accession>A0A371CTE2</accession>